<keyword evidence="3" id="KW-1185">Reference proteome</keyword>
<dbReference type="Proteomes" id="UP000265431">
    <property type="component" value="Unassembled WGS sequence"/>
</dbReference>
<dbReference type="OrthoDB" id="7629936at2"/>
<accession>A0A399QTR3</accession>
<keyword evidence="1" id="KW-0472">Membrane</keyword>
<evidence type="ECO:0000313" key="3">
    <source>
        <dbReference type="Proteomes" id="UP000265431"/>
    </source>
</evidence>
<gene>
    <name evidence="2" type="ORF">D1224_12470</name>
</gene>
<evidence type="ECO:0000313" key="2">
    <source>
        <dbReference type="EMBL" id="RIJ21575.1"/>
    </source>
</evidence>
<name>A0A399QTR3_9PROT</name>
<keyword evidence="1" id="KW-1133">Transmembrane helix</keyword>
<dbReference type="EMBL" id="QWGB01000008">
    <property type="protein sequence ID" value="RIJ21575.1"/>
    <property type="molecule type" value="Genomic_DNA"/>
</dbReference>
<protein>
    <recommendedName>
        <fullName evidence="4">DoxX family protein</fullName>
    </recommendedName>
</protein>
<evidence type="ECO:0008006" key="4">
    <source>
        <dbReference type="Google" id="ProtNLM"/>
    </source>
</evidence>
<feature type="transmembrane region" description="Helical" evidence="1">
    <location>
        <begin position="126"/>
        <end position="145"/>
    </location>
</feature>
<dbReference type="AlphaFoldDB" id="A0A399QTR3"/>
<dbReference type="RefSeq" id="WP_119380294.1">
    <property type="nucleotide sequence ID" value="NZ_QWGB01000008.1"/>
</dbReference>
<keyword evidence="1" id="KW-0812">Transmembrane</keyword>
<sequence length="158" mass="17335">MFALRLLLSWLFAVFLIFVYVNATVHPLPDPPEGFVKLFDRPGDNVIFQTMANKTGVALLEPTGRVVVAVFELLLCVFLLIPASRRFGAALSALLMMGAVTVHLMPDILGRELPASMAVFESGTDFGRVFMLAVAMLAVSILLFFSHPVRKAPEIEDV</sequence>
<feature type="transmembrane region" description="Helical" evidence="1">
    <location>
        <begin position="63"/>
        <end position="81"/>
    </location>
</feature>
<organism evidence="2 3">
    <name type="scientific">Henriciella barbarensis</name>
    <dbReference type="NCBI Taxonomy" id="86342"/>
    <lineage>
        <taxon>Bacteria</taxon>
        <taxon>Pseudomonadati</taxon>
        <taxon>Pseudomonadota</taxon>
        <taxon>Alphaproteobacteria</taxon>
        <taxon>Hyphomonadales</taxon>
        <taxon>Hyphomonadaceae</taxon>
        <taxon>Henriciella</taxon>
    </lineage>
</organism>
<proteinExistence type="predicted"/>
<evidence type="ECO:0000256" key="1">
    <source>
        <dbReference type="SAM" id="Phobius"/>
    </source>
</evidence>
<feature type="transmembrane region" description="Helical" evidence="1">
    <location>
        <begin position="88"/>
        <end position="106"/>
    </location>
</feature>
<comment type="caution">
    <text evidence="2">The sequence shown here is derived from an EMBL/GenBank/DDBJ whole genome shotgun (WGS) entry which is preliminary data.</text>
</comment>
<reference evidence="2 3" key="1">
    <citation type="submission" date="2018-08" db="EMBL/GenBank/DDBJ databases">
        <title>Henriciella mobilis sp. nov., isolated from seawater.</title>
        <authorList>
            <person name="Cheng H."/>
            <person name="Wu Y.-H."/>
            <person name="Xu X.-W."/>
            <person name="Guo L.-L."/>
        </authorList>
    </citation>
    <scope>NUCLEOTIDE SEQUENCE [LARGE SCALE GENOMIC DNA]</scope>
    <source>
        <strain evidence="2 3">CCUG66934</strain>
    </source>
</reference>